<evidence type="ECO:0000313" key="3">
    <source>
        <dbReference type="Proteomes" id="UP000197019"/>
    </source>
</evidence>
<dbReference type="EMBL" id="CP022129">
    <property type="protein sequence ID" value="ASF45813.1"/>
    <property type="molecule type" value="Genomic_DNA"/>
</dbReference>
<keyword evidence="1" id="KW-1133">Transmembrane helix</keyword>
<protein>
    <recommendedName>
        <fullName evidence="4">DUF4184 domain-containing protein</fullName>
    </recommendedName>
</protein>
<sequence length="253" mass="27583">MPWTFAHPAAVLAIRPLLSARLSLAALMVGSITPDVGYYLSLFKMATFAHTLPGVITVCLPIGLLLLLLIQRLWLPIAYLLPQPHRQALSVLPIRPFAAPSAVGLSLLIGALTHIVWDSFTHHSGWAVNHIAVLQYPFTLAAGHNTPLFHILQHTSTLLGILYCGWVYRAWLRRQTPTPTANGSNECWRYLLLVSLGLLALAIATALVYSASPSGTAGFTIDEALVFRLILTATTTLLVLLVAASQLMARKRR</sequence>
<dbReference type="OrthoDB" id="8481923at2"/>
<evidence type="ECO:0000256" key="1">
    <source>
        <dbReference type="SAM" id="Phobius"/>
    </source>
</evidence>
<organism evidence="2 3">
    <name type="scientific">Methylovulum psychrotolerans</name>
    <dbReference type="NCBI Taxonomy" id="1704499"/>
    <lineage>
        <taxon>Bacteria</taxon>
        <taxon>Pseudomonadati</taxon>
        <taxon>Pseudomonadota</taxon>
        <taxon>Gammaproteobacteria</taxon>
        <taxon>Methylococcales</taxon>
        <taxon>Methylococcaceae</taxon>
        <taxon>Methylovulum</taxon>
    </lineage>
</organism>
<keyword evidence="3" id="KW-1185">Reference proteome</keyword>
<proteinExistence type="predicted"/>
<evidence type="ECO:0008006" key="4">
    <source>
        <dbReference type="Google" id="ProtNLM"/>
    </source>
</evidence>
<dbReference type="KEGG" id="mpsy:CEK71_06845"/>
<gene>
    <name evidence="2" type="ORF">CEK71_06845</name>
</gene>
<dbReference type="AlphaFoldDB" id="A0A1Z4BX39"/>
<name>A0A1Z4BX39_9GAMM</name>
<dbReference type="RefSeq" id="WP_088618688.1">
    <property type="nucleotide sequence ID" value="NZ_CP022129.1"/>
</dbReference>
<keyword evidence="1" id="KW-0472">Membrane</keyword>
<accession>A0A1Z4BX39</accession>
<dbReference type="Proteomes" id="UP000197019">
    <property type="component" value="Chromosome"/>
</dbReference>
<keyword evidence="1" id="KW-0812">Transmembrane</keyword>
<feature type="transmembrane region" description="Helical" evidence="1">
    <location>
        <begin position="96"/>
        <end position="117"/>
    </location>
</feature>
<feature type="transmembrane region" description="Helical" evidence="1">
    <location>
        <begin position="49"/>
        <end position="75"/>
    </location>
</feature>
<dbReference type="InterPro" id="IPR025238">
    <property type="entry name" value="DUF4184"/>
</dbReference>
<evidence type="ECO:0000313" key="2">
    <source>
        <dbReference type="EMBL" id="ASF45813.1"/>
    </source>
</evidence>
<feature type="transmembrane region" description="Helical" evidence="1">
    <location>
        <begin position="190"/>
        <end position="212"/>
    </location>
</feature>
<feature type="transmembrane region" description="Helical" evidence="1">
    <location>
        <begin position="148"/>
        <end position="169"/>
    </location>
</feature>
<reference evidence="2 3" key="1">
    <citation type="submission" date="2017-06" db="EMBL/GenBank/DDBJ databases">
        <title>Genome Sequencing of the methanotroph Methylovulum psychrotolerants str. HV10-M2 isolated from a high-altitude environment.</title>
        <authorList>
            <person name="Mateos-Rivera A."/>
        </authorList>
    </citation>
    <scope>NUCLEOTIDE SEQUENCE [LARGE SCALE GENOMIC DNA]</scope>
    <source>
        <strain evidence="2 3">HV10_M2</strain>
    </source>
</reference>
<feature type="transmembrane region" description="Helical" evidence="1">
    <location>
        <begin position="224"/>
        <end position="244"/>
    </location>
</feature>
<dbReference type="Pfam" id="PF13803">
    <property type="entry name" value="DUF4184"/>
    <property type="match status" value="1"/>
</dbReference>